<dbReference type="InterPro" id="IPR016167">
    <property type="entry name" value="FAD-bd_PCMH_sub1"/>
</dbReference>
<sequence length="1031" mass="111897">MSAVTERAPGLTGRRPAPAAPVDVAALRRDLEAAVHGEVRFDATMRGAYSTDASNYRQIPLGVVCPRTVEAAVAAVTVCRAHGAPLLSRGGGTSLAGECANTAVVLDWSKHCHRLLDVDPDNRTCLVEPGIVLDTLNARLGRYGLEFGPRPATHDHCTIGGMIGNNSCGSTAQRTGKVVDNLVEMEVLLYDGTRMWVGETGEEEYAAIQRQGGRRAEIYARLRELRDAHLEQIRTRYPDIPRRVSGYNLDSLLPERRFNVGRALVGSEGTLVVVLRARLMLVPVVKARTMIYIAYPDIAAAADAVPAILPHKPIALEGIDDKLINFERMKHLNPEAVSKLPPGGAWLLVQMGGEDKDDADRAADAMLGDLGKSRDGSGVGYFDDERLEEEMWLIRESGLGATARVPGLADTWPGWEDSAVAPDRLGDYLRDLRAIYERYGYQQASLYGHFGQGCVHTRIPFEMTTAAGVARFRSFMEEAADLVVSYGGSLSGEHGDGQARGELLPKMFGEELVHAFGRLKTIFDPGDRMNPGKVVKPYPLDGFLRLGVDYNHGDVATHFKYPDDEGSFGRAVLRCVGVGKCRREHGGVMCPSYMVTRAEEHSTRGRARLLFEMLDGSARGGAVTEGWRSEAVHEALDLCLACKGCKSDCPVNVDMATYKAEFLSHHFAGRLRPRAHYSMGWLPVWAALAARAPRLVNVLAHAPILGRLGKAAAGVDRRREPPLFAPRTFQDRFARRRPGGDGTRGEVLLWPDTFSNHFHTDVADAAVEVMESAGWRVRVPRRALCCGLTWISTGQLVTAKRVLRRTLAELRPAIQAGLPVVVLEPSCAAVLRGDAPELFPDDEDVQRLSRQTVTLAELLHDHTPGWRPPRVPRSALVQVHCHQHAILQHGADEALLRAAGVDAHVLDSGCCGLAGNFGFERGHYEVSEACAERVLLPAVRDADPSAVILADGFSCRTQLEQSDANGRTAVHLAQLLRAGLRGDQGGSPRPEETFAARPRRPSVAARALASAGAAAAIAAGLALGVRRVLRG</sequence>
<keyword evidence="6" id="KW-0472">Membrane</keyword>
<dbReference type="PANTHER" id="PTHR11748:SF119">
    <property type="entry name" value="D-2-HYDROXYGLUTARATE DEHYDROGENASE"/>
    <property type="match status" value="1"/>
</dbReference>
<dbReference type="Pfam" id="PF02754">
    <property type="entry name" value="CCG"/>
    <property type="match status" value="1"/>
</dbReference>
<feature type="domain" description="FAD-binding PCMH-type" evidence="7">
    <location>
        <begin position="56"/>
        <end position="284"/>
    </location>
</feature>
<evidence type="ECO:0000256" key="1">
    <source>
        <dbReference type="ARBA" id="ARBA00001974"/>
    </source>
</evidence>
<dbReference type="Proteomes" id="UP000588112">
    <property type="component" value="Unassembled WGS sequence"/>
</dbReference>
<keyword evidence="3" id="KW-0274">FAD</keyword>
<dbReference type="Pfam" id="PF13183">
    <property type="entry name" value="Fer4_8"/>
    <property type="match status" value="1"/>
</dbReference>
<keyword evidence="4" id="KW-0560">Oxidoreductase</keyword>
<keyword evidence="2" id="KW-0285">Flavoprotein</keyword>
<dbReference type="Gene3D" id="3.30.70.2740">
    <property type="match status" value="1"/>
</dbReference>
<dbReference type="Pfam" id="PF02913">
    <property type="entry name" value="FAD-oxidase_C"/>
    <property type="match status" value="1"/>
</dbReference>
<dbReference type="Gene3D" id="1.10.45.10">
    <property type="entry name" value="Vanillyl-alcohol Oxidase, Chain A, domain 4"/>
    <property type="match status" value="1"/>
</dbReference>
<dbReference type="InterPro" id="IPR006094">
    <property type="entry name" value="Oxid_FAD_bind_N"/>
</dbReference>
<dbReference type="InterPro" id="IPR017896">
    <property type="entry name" value="4Fe4S_Fe-S-bd"/>
</dbReference>
<dbReference type="InterPro" id="IPR036318">
    <property type="entry name" value="FAD-bd_PCMH-like_sf"/>
</dbReference>
<dbReference type="InterPro" id="IPR016171">
    <property type="entry name" value="Vanillyl_alc_oxidase_C-sub2"/>
</dbReference>
<keyword evidence="6" id="KW-1133">Transmembrane helix</keyword>
<evidence type="ECO:0000256" key="6">
    <source>
        <dbReference type="SAM" id="Phobius"/>
    </source>
</evidence>
<dbReference type="InterPro" id="IPR016169">
    <property type="entry name" value="FAD-bd_PCMH_sub2"/>
</dbReference>
<accession>A0A7W8Z2D3</accession>
<dbReference type="InterPro" id="IPR016166">
    <property type="entry name" value="FAD-bd_PCMH"/>
</dbReference>
<keyword evidence="6" id="KW-0812">Transmembrane</keyword>
<dbReference type="SUPFAM" id="SSF46548">
    <property type="entry name" value="alpha-helical ferredoxin"/>
    <property type="match status" value="1"/>
</dbReference>
<comment type="caution">
    <text evidence="8">The sequence shown here is derived from an EMBL/GenBank/DDBJ whole genome shotgun (WGS) entry which is preliminary data.</text>
</comment>
<dbReference type="Gene3D" id="3.30.43.10">
    <property type="entry name" value="Uridine Diphospho-n-acetylenolpyruvylglucosamine Reductase, domain 2"/>
    <property type="match status" value="1"/>
</dbReference>
<dbReference type="GO" id="GO:1903457">
    <property type="term" value="P:lactate catabolic process"/>
    <property type="evidence" value="ECO:0007669"/>
    <property type="project" value="TreeGrafter"/>
</dbReference>
<reference evidence="8 9" key="1">
    <citation type="submission" date="2020-08" db="EMBL/GenBank/DDBJ databases">
        <title>Sequencing the genomes of 1000 actinobacteria strains.</title>
        <authorList>
            <person name="Klenk H.-P."/>
        </authorList>
    </citation>
    <scope>NUCLEOTIDE SEQUENCE [LARGE SCALE GENOMIC DNA]</scope>
    <source>
        <strain evidence="8 9">DSM 45790</strain>
    </source>
</reference>
<dbReference type="EMBL" id="JACHBR010000001">
    <property type="protein sequence ID" value="MBB5626120.1"/>
    <property type="molecule type" value="Genomic_DNA"/>
</dbReference>
<proteinExistence type="predicted"/>
<dbReference type="Gene3D" id="3.30.465.10">
    <property type="match status" value="1"/>
</dbReference>
<keyword evidence="9" id="KW-1185">Reference proteome</keyword>
<dbReference type="SUPFAM" id="SSF56176">
    <property type="entry name" value="FAD-binding/transporter-associated domain-like"/>
    <property type="match status" value="1"/>
</dbReference>
<evidence type="ECO:0000313" key="9">
    <source>
        <dbReference type="Proteomes" id="UP000588112"/>
    </source>
</evidence>
<comment type="cofactor">
    <cofactor evidence="1">
        <name>FAD</name>
        <dbReference type="ChEBI" id="CHEBI:57692"/>
    </cofactor>
</comment>
<dbReference type="InterPro" id="IPR004113">
    <property type="entry name" value="FAD-bd_oxidored_4_C"/>
</dbReference>
<dbReference type="Pfam" id="PF01565">
    <property type="entry name" value="FAD_binding_4"/>
    <property type="match status" value="1"/>
</dbReference>
<evidence type="ECO:0000256" key="3">
    <source>
        <dbReference type="ARBA" id="ARBA00022827"/>
    </source>
</evidence>
<name>A0A7W8Z2D3_9ACTN</name>
<evidence type="ECO:0000259" key="7">
    <source>
        <dbReference type="PROSITE" id="PS51387"/>
    </source>
</evidence>
<evidence type="ECO:0000313" key="8">
    <source>
        <dbReference type="EMBL" id="MBB5626120.1"/>
    </source>
</evidence>
<protein>
    <submittedName>
        <fullName evidence="8">FAD/FMN-containing dehydrogenase/Fe-S oxidoreductase</fullName>
    </submittedName>
</protein>
<feature type="region of interest" description="Disordered" evidence="5">
    <location>
        <begin position="980"/>
        <end position="999"/>
    </location>
</feature>
<dbReference type="GO" id="GO:0008720">
    <property type="term" value="F:D-lactate dehydrogenase (NAD+) activity"/>
    <property type="evidence" value="ECO:0007669"/>
    <property type="project" value="TreeGrafter"/>
</dbReference>
<dbReference type="PROSITE" id="PS51387">
    <property type="entry name" value="FAD_PCMH"/>
    <property type="match status" value="1"/>
</dbReference>
<dbReference type="RefSeq" id="WP_184609849.1">
    <property type="nucleotide sequence ID" value="NZ_BOOS01000082.1"/>
</dbReference>
<evidence type="ECO:0000256" key="2">
    <source>
        <dbReference type="ARBA" id="ARBA00022630"/>
    </source>
</evidence>
<dbReference type="InterPro" id="IPR004017">
    <property type="entry name" value="Cys_rich_dom"/>
</dbReference>
<dbReference type="SUPFAM" id="SSF55103">
    <property type="entry name" value="FAD-linked oxidases, C-terminal domain"/>
    <property type="match status" value="1"/>
</dbReference>
<dbReference type="InterPro" id="IPR016164">
    <property type="entry name" value="FAD-linked_Oxase-like_C"/>
</dbReference>
<evidence type="ECO:0000256" key="4">
    <source>
        <dbReference type="ARBA" id="ARBA00023002"/>
    </source>
</evidence>
<dbReference type="GO" id="GO:0071949">
    <property type="term" value="F:FAD binding"/>
    <property type="evidence" value="ECO:0007669"/>
    <property type="project" value="InterPro"/>
</dbReference>
<gene>
    <name evidence="8" type="ORF">BJ981_001819</name>
</gene>
<dbReference type="GO" id="GO:0004458">
    <property type="term" value="F:D-lactate dehydrogenase (cytochrome) activity"/>
    <property type="evidence" value="ECO:0007669"/>
    <property type="project" value="TreeGrafter"/>
</dbReference>
<organism evidence="8 9">
    <name type="scientific">Sphaerisporangium krabiense</name>
    <dbReference type="NCBI Taxonomy" id="763782"/>
    <lineage>
        <taxon>Bacteria</taxon>
        <taxon>Bacillati</taxon>
        <taxon>Actinomycetota</taxon>
        <taxon>Actinomycetes</taxon>
        <taxon>Streptosporangiales</taxon>
        <taxon>Streptosporangiaceae</taxon>
        <taxon>Sphaerisporangium</taxon>
    </lineage>
</organism>
<dbReference type="AlphaFoldDB" id="A0A7W8Z2D3"/>
<dbReference type="PANTHER" id="PTHR11748">
    <property type="entry name" value="D-LACTATE DEHYDROGENASE"/>
    <property type="match status" value="1"/>
</dbReference>
<evidence type="ECO:0000256" key="5">
    <source>
        <dbReference type="SAM" id="MobiDB-lite"/>
    </source>
</evidence>
<feature type="transmembrane region" description="Helical" evidence="6">
    <location>
        <begin position="1003"/>
        <end position="1025"/>
    </location>
</feature>